<protein>
    <submittedName>
        <fullName evidence="6">IclR family transcriptional regulator</fullName>
    </submittedName>
</protein>
<dbReference type="Pfam" id="PF09339">
    <property type="entry name" value="HTH_IclR"/>
    <property type="match status" value="1"/>
</dbReference>
<dbReference type="Gene3D" id="3.30.450.40">
    <property type="match status" value="1"/>
</dbReference>
<keyword evidence="2" id="KW-0238">DNA-binding</keyword>
<dbReference type="RefSeq" id="WP_201102263.1">
    <property type="nucleotide sequence ID" value="NZ_CP067977.1"/>
</dbReference>
<dbReference type="SMART" id="SM00346">
    <property type="entry name" value="HTH_ICLR"/>
    <property type="match status" value="1"/>
</dbReference>
<dbReference type="InterPro" id="IPR014757">
    <property type="entry name" value="Tscrpt_reg_IclR_C"/>
</dbReference>
<dbReference type="EMBL" id="CP067977">
    <property type="protein sequence ID" value="QQQ17888.1"/>
    <property type="molecule type" value="Genomic_DNA"/>
</dbReference>
<dbReference type="PROSITE" id="PS51078">
    <property type="entry name" value="ICLR_ED"/>
    <property type="match status" value="1"/>
</dbReference>
<evidence type="ECO:0000259" key="5">
    <source>
        <dbReference type="PROSITE" id="PS51078"/>
    </source>
</evidence>
<evidence type="ECO:0000256" key="2">
    <source>
        <dbReference type="ARBA" id="ARBA00023125"/>
    </source>
</evidence>
<evidence type="ECO:0000313" key="7">
    <source>
        <dbReference type="Proteomes" id="UP000595448"/>
    </source>
</evidence>
<evidence type="ECO:0000256" key="1">
    <source>
        <dbReference type="ARBA" id="ARBA00023015"/>
    </source>
</evidence>
<dbReference type="SUPFAM" id="SSF46785">
    <property type="entry name" value="Winged helix' DNA-binding domain"/>
    <property type="match status" value="1"/>
</dbReference>
<organism evidence="6 7">
    <name type="scientific">Brevundimonas vitisensis</name>
    <dbReference type="NCBI Taxonomy" id="2800818"/>
    <lineage>
        <taxon>Bacteria</taxon>
        <taxon>Pseudomonadati</taxon>
        <taxon>Pseudomonadota</taxon>
        <taxon>Alphaproteobacteria</taxon>
        <taxon>Caulobacterales</taxon>
        <taxon>Caulobacteraceae</taxon>
        <taxon>Brevundimonas</taxon>
    </lineage>
</organism>
<dbReference type="SUPFAM" id="SSF55781">
    <property type="entry name" value="GAF domain-like"/>
    <property type="match status" value="1"/>
</dbReference>
<keyword evidence="7" id="KW-1185">Reference proteome</keyword>
<evidence type="ECO:0000259" key="4">
    <source>
        <dbReference type="PROSITE" id="PS51077"/>
    </source>
</evidence>
<feature type="domain" description="IclR-ED" evidence="5">
    <location>
        <begin position="80"/>
        <end position="267"/>
    </location>
</feature>
<dbReference type="Gene3D" id="1.10.10.10">
    <property type="entry name" value="Winged helix-like DNA-binding domain superfamily/Winged helix DNA-binding domain"/>
    <property type="match status" value="1"/>
</dbReference>
<feature type="domain" description="HTH iclR-type" evidence="4">
    <location>
        <begin position="19"/>
        <end position="79"/>
    </location>
</feature>
<dbReference type="Proteomes" id="UP000595448">
    <property type="component" value="Chromosome"/>
</dbReference>
<dbReference type="Pfam" id="PF01614">
    <property type="entry name" value="IclR_C"/>
    <property type="match status" value="1"/>
</dbReference>
<evidence type="ECO:0000256" key="3">
    <source>
        <dbReference type="ARBA" id="ARBA00023163"/>
    </source>
</evidence>
<name>A0ABX7BJZ8_9CAUL</name>
<dbReference type="InterPro" id="IPR036388">
    <property type="entry name" value="WH-like_DNA-bd_sf"/>
</dbReference>
<sequence>MIGMTTTDPETQDRDSGGPRAMGRVLALLELLARAPGGLPLADISVALGAPKSTLLNSLRPLVADDFLVVEGVLYRLGPKAFRLAATIGSAYDLPRMVRGYLRALADQTQETIGLAVLDHEMKRFVYIDVIESSRPVRYTMRLGMSGPLYSTAAGRVLLAYQPEDYRNDYVAKARLVALTERTNTDREILRAQLQEVRETGVWLSLGESVADSAAVAAPIFGPDGTVLAAVSLGAPTDRMASNREALMEAVMKTAAHASGGMAAVSG</sequence>
<dbReference type="InterPro" id="IPR029016">
    <property type="entry name" value="GAF-like_dom_sf"/>
</dbReference>
<reference evidence="6 7" key="1">
    <citation type="submission" date="2021-01" db="EMBL/GenBank/DDBJ databases">
        <title>Brevundimonas vitis sp. nov., an bacterium isolated from grape (Vitis vinifera).</title>
        <authorList>
            <person name="Jiang L."/>
            <person name="Lee J."/>
        </authorList>
    </citation>
    <scope>NUCLEOTIDE SEQUENCE [LARGE SCALE GENOMIC DNA]</scope>
    <source>
        <strain evidence="6 7">GRTSA-9</strain>
    </source>
</reference>
<dbReference type="InterPro" id="IPR005471">
    <property type="entry name" value="Tscrpt_reg_IclR_N"/>
</dbReference>
<dbReference type="InterPro" id="IPR036390">
    <property type="entry name" value="WH_DNA-bd_sf"/>
</dbReference>
<proteinExistence type="predicted"/>
<dbReference type="PANTHER" id="PTHR30136">
    <property type="entry name" value="HELIX-TURN-HELIX TRANSCRIPTIONAL REGULATOR, ICLR FAMILY"/>
    <property type="match status" value="1"/>
</dbReference>
<dbReference type="InterPro" id="IPR050707">
    <property type="entry name" value="HTH_MetabolicPath_Reg"/>
</dbReference>
<evidence type="ECO:0000313" key="6">
    <source>
        <dbReference type="EMBL" id="QQQ17888.1"/>
    </source>
</evidence>
<keyword evidence="3" id="KW-0804">Transcription</keyword>
<accession>A0ABX7BJZ8</accession>
<dbReference type="PANTHER" id="PTHR30136:SF35">
    <property type="entry name" value="HTH-TYPE TRANSCRIPTIONAL REGULATOR RV1719"/>
    <property type="match status" value="1"/>
</dbReference>
<dbReference type="PROSITE" id="PS51077">
    <property type="entry name" value="HTH_ICLR"/>
    <property type="match status" value="1"/>
</dbReference>
<keyword evidence="1" id="KW-0805">Transcription regulation</keyword>
<gene>
    <name evidence="6" type="ORF">JIP62_11190</name>
</gene>